<dbReference type="EMBL" id="JBHSMQ010000002">
    <property type="protein sequence ID" value="MFC5454462.1"/>
    <property type="molecule type" value="Genomic_DNA"/>
</dbReference>
<dbReference type="PANTHER" id="PTHR39206:SF1">
    <property type="entry name" value="SLL8004 PROTEIN"/>
    <property type="match status" value="1"/>
</dbReference>
<organism evidence="1 2">
    <name type="scientific">Prosthecobacter fluviatilis</name>
    <dbReference type="NCBI Taxonomy" id="445931"/>
    <lineage>
        <taxon>Bacteria</taxon>
        <taxon>Pseudomonadati</taxon>
        <taxon>Verrucomicrobiota</taxon>
        <taxon>Verrucomicrobiia</taxon>
        <taxon>Verrucomicrobiales</taxon>
        <taxon>Verrucomicrobiaceae</taxon>
        <taxon>Prosthecobacter</taxon>
    </lineage>
</organism>
<dbReference type="RefSeq" id="WP_377164568.1">
    <property type="nucleotide sequence ID" value="NZ_JBHSMQ010000002.1"/>
</dbReference>
<reference evidence="2" key="1">
    <citation type="journal article" date="2019" name="Int. J. Syst. Evol. Microbiol.">
        <title>The Global Catalogue of Microorganisms (GCM) 10K type strain sequencing project: providing services to taxonomists for standard genome sequencing and annotation.</title>
        <authorList>
            <consortium name="The Broad Institute Genomics Platform"/>
            <consortium name="The Broad Institute Genome Sequencing Center for Infectious Disease"/>
            <person name="Wu L."/>
            <person name="Ma J."/>
        </authorList>
    </citation>
    <scope>NUCLEOTIDE SEQUENCE [LARGE SCALE GENOMIC DNA]</scope>
    <source>
        <strain evidence="2">CGMCC 4.1469</strain>
    </source>
</reference>
<keyword evidence="2" id="KW-1185">Reference proteome</keyword>
<gene>
    <name evidence="1" type="ORF">ACFQDI_06300</name>
</gene>
<proteinExistence type="predicted"/>
<protein>
    <submittedName>
        <fullName evidence="1">AAA family ATPase</fullName>
    </submittedName>
</protein>
<comment type="caution">
    <text evidence="1">The sequence shown here is derived from an EMBL/GenBank/DDBJ whole genome shotgun (WGS) entry which is preliminary data.</text>
</comment>
<dbReference type="PANTHER" id="PTHR39206">
    <property type="entry name" value="SLL8004 PROTEIN"/>
    <property type="match status" value="1"/>
</dbReference>
<accession>A0ABW0KPE5</accession>
<dbReference type="Proteomes" id="UP001596052">
    <property type="component" value="Unassembled WGS sequence"/>
</dbReference>
<name>A0ABW0KPE5_9BACT</name>
<dbReference type="InterPro" id="IPR027417">
    <property type="entry name" value="P-loop_NTPase"/>
</dbReference>
<dbReference type="Pfam" id="PF13671">
    <property type="entry name" value="AAA_33"/>
    <property type="match status" value="1"/>
</dbReference>
<evidence type="ECO:0000313" key="2">
    <source>
        <dbReference type="Proteomes" id="UP001596052"/>
    </source>
</evidence>
<sequence>MTPTLCILGGCNGAGKTTLARELLPRLGIMRFLNADEIARGLSPLDPSLTAFKAGRLLIEEARGLIAAKASFAIESTLSGKTYVAMIREAKAQGYRFLLHYIMIGSGDQAVGRVALRVKLGGHHVPEDDVRRRFERSRRHFVQDYLPLADEWVLWDNASPPHRQIADSSTHNLEQLQTMLASNKVQEVPPMKMSEMVRIGLEASQVATEKMLDYYKRMGIKVTPQMTLAPEKPKRVRKKSSS</sequence>
<dbReference type="SUPFAM" id="SSF52540">
    <property type="entry name" value="P-loop containing nucleoside triphosphate hydrolases"/>
    <property type="match status" value="1"/>
</dbReference>
<dbReference type="Gene3D" id="3.40.50.300">
    <property type="entry name" value="P-loop containing nucleotide triphosphate hydrolases"/>
    <property type="match status" value="1"/>
</dbReference>
<evidence type="ECO:0000313" key="1">
    <source>
        <dbReference type="EMBL" id="MFC5454462.1"/>
    </source>
</evidence>